<gene>
    <name evidence="4" type="ORF">MPOR_22550</name>
</gene>
<dbReference type="InterPro" id="IPR010846">
    <property type="entry name" value="AmiA-like"/>
</dbReference>
<dbReference type="SUPFAM" id="SSF54001">
    <property type="entry name" value="Cysteine proteinases"/>
    <property type="match status" value="1"/>
</dbReference>
<keyword evidence="5" id="KW-1185">Reference proteome</keyword>
<dbReference type="Gene3D" id="1.10.530.10">
    <property type="match status" value="1"/>
</dbReference>
<protein>
    <recommendedName>
        <fullName evidence="3">Transglycosylase SLT domain-containing protein</fullName>
    </recommendedName>
</protein>
<organism evidence="4 5">
    <name type="scientific">Mycolicibacterium poriferae</name>
    <dbReference type="NCBI Taxonomy" id="39694"/>
    <lineage>
        <taxon>Bacteria</taxon>
        <taxon>Bacillati</taxon>
        <taxon>Actinomycetota</taxon>
        <taxon>Actinomycetes</taxon>
        <taxon>Mycobacteriales</taxon>
        <taxon>Mycobacteriaceae</taxon>
        <taxon>Mycolicibacterium</taxon>
    </lineage>
</organism>
<feature type="region of interest" description="Disordered" evidence="1">
    <location>
        <begin position="21"/>
        <end position="48"/>
    </location>
</feature>
<feature type="compositionally biased region" description="Pro residues" evidence="1">
    <location>
        <begin position="21"/>
        <end position="30"/>
    </location>
</feature>
<reference evidence="4 5" key="1">
    <citation type="journal article" date="2019" name="Emerg. Microbes Infect.">
        <title>Comprehensive subspecies identification of 175 nontuberculous mycobacteria species based on 7547 genomic profiles.</title>
        <authorList>
            <person name="Matsumoto Y."/>
            <person name="Kinjo T."/>
            <person name="Motooka D."/>
            <person name="Nabeya D."/>
            <person name="Jung N."/>
            <person name="Uechi K."/>
            <person name="Horii T."/>
            <person name="Iida T."/>
            <person name="Fujita J."/>
            <person name="Nakamura S."/>
        </authorList>
    </citation>
    <scope>NUCLEOTIDE SEQUENCE [LARGE SCALE GENOMIC DNA]</scope>
    <source>
        <strain evidence="4 5">JCM 12603</strain>
    </source>
</reference>
<dbReference type="SUPFAM" id="SSF53955">
    <property type="entry name" value="Lysozyme-like"/>
    <property type="match status" value="1"/>
</dbReference>
<sequence length="549" mass="58690">MPRVALILLVVALSLAGCADAPPPTVPAPTVPTADTRVSPPPSAVTQDRPLAADPAQMATDLVADESALRDPAAPNSVLAAAAHRQQAAYRILGRHPEWDSLIRPHIPADLREVVDRNIDARRQLSAMGRPKDTLPAWRIVEPRPAQELLGYYREAQSAFGVGWNYLAAINFIETAFGRVAGVSTAGAQGPMQFMPATFAAYGAGGDILAPRDSIMAAGRYLAANGFDRDPDHALYRYNNSQNYVRAVHDYAAVIAAHPLALAGYHRWSVYYNTTSGDMLLPVGYSQDAPVPVSDYTGVYSAPYTPASAEIRISPRSAEILDRLLAARRQTPAAGGAALSAALSQPFLGTAYGADTLVGSQDVPEQLVIDLERVDCFTLADYIEALKRAETRDQFIDALTAVRYQDGLVGFASRRHFFTDWSAGSPPIATDVTADVSADAVTVTKNLNRRDDGGTYLPGLPVTRREVTYIPADRVDGGVLAQLRPGDYVGAYAEDGGLDVTHVGMFLTGPDGPVLRNASSLSKDQQVVDSPFPDYVGTVPGIVVLRPVT</sequence>
<dbReference type="InterPro" id="IPR008258">
    <property type="entry name" value="Transglycosylase_SLT_dom_1"/>
</dbReference>
<dbReference type="InterPro" id="IPR023346">
    <property type="entry name" value="Lysozyme-like_dom_sf"/>
</dbReference>
<feature type="domain" description="Transglycosylase SLT" evidence="3">
    <location>
        <begin position="152"/>
        <end position="247"/>
    </location>
</feature>
<dbReference type="CDD" id="cd13399">
    <property type="entry name" value="Slt35-like"/>
    <property type="match status" value="1"/>
</dbReference>
<dbReference type="EMBL" id="AP022570">
    <property type="protein sequence ID" value="BBX51229.1"/>
    <property type="molecule type" value="Genomic_DNA"/>
</dbReference>
<dbReference type="InterPro" id="IPR038765">
    <property type="entry name" value="Papain-like_cys_pep_sf"/>
</dbReference>
<accession>A0A6N4V9Y1</accession>
<evidence type="ECO:0000256" key="1">
    <source>
        <dbReference type="SAM" id="MobiDB-lite"/>
    </source>
</evidence>
<dbReference type="Gene3D" id="1.10.3670.10">
    <property type="entry name" value="Putative xylanase like domain"/>
    <property type="match status" value="1"/>
</dbReference>
<evidence type="ECO:0000256" key="2">
    <source>
        <dbReference type="SAM" id="SignalP"/>
    </source>
</evidence>
<dbReference type="KEGG" id="mpof:MPOR_22550"/>
<evidence type="ECO:0000313" key="5">
    <source>
        <dbReference type="Proteomes" id="UP000466785"/>
    </source>
</evidence>
<keyword evidence="2" id="KW-0732">Signal</keyword>
<proteinExistence type="predicted"/>
<dbReference type="Gene3D" id="2.30.260.10">
    <property type="entry name" value="putative xylanase like domain"/>
    <property type="match status" value="1"/>
</dbReference>
<name>A0A6N4V9Y1_9MYCO</name>
<evidence type="ECO:0000259" key="3">
    <source>
        <dbReference type="Pfam" id="PF01464"/>
    </source>
</evidence>
<dbReference type="Pfam" id="PF01464">
    <property type="entry name" value="SLT"/>
    <property type="match status" value="1"/>
</dbReference>
<feature type="signal peptide" evidence="2">
    <location>
        <begin position="1"/>
        <end position="21"/>
    </location>
</feature>
<dbReference type="AlphaFoldDB" id="A0A6N4V9Y1"/>
<evidence type="ECO:0000313" key="4">
    <source>
        <dbReference type="EMBL" id="BBX51229.1"/>
    </source>
</evidence>
<dbReference type="PROSITE" id="PS51257">
    <property type="entry name" value="PROKAR_LIPOPROTEIN"/>
    <property type="match status" value="1"/>
</dbReference>
<feature type="chain" id="PRO_5026880870" description="Transglycosylase SLT domain-containing protein" evidence="2">
    <location>
        <begin position="22"/>
        <end position="549"/>
    </location>
</feature>
<dbReference type="Pfam" id="PF07313">
    <property type="entry name" value="AmiA-like"/>
    <property type="match status" value="1"/>
</dbReference>
<dbReference type="Proteomes" id="UP000466785">
    <property type="component" value="Chromosome"/>
</dbReference>